<keyword evidence="9" id="KW-0436">Ligase</keyword>
<evidence type="ECO:0000256" key="5">
    <source>
        <dbReference type="ARBA" id="ARBA00022842"/>
    </source>
</evidence>
<dbReference type="GO" id="GO:0005524">
    <property type="term" value="F:ATP binding"/>
    <property type="evidence" value="ECO:0007669"/>
    <property type="project" value="UniProtKB-KW"/>
</dbReference>
<keyword evidence="4" id="KW-0067">ATP-binding</keyword>
<dbReference type="InterPro" id="IPR005190">
    <property type="entry name" value="GlnE_rpt_dom"/>
</dbReference>
<dbReference type="Pfam" id="PF08335">
    <property type="entry name" value="GlnD_UR_UTase"/>
    <property type="match status" value="2"/>
</dbReference>
<dbReference type="InterPro" id="IPR043519">
    <property type="entry name" value="NT_sf"/>
</dbReference>
<dbReference type="CDD" id="cd05401">
    <property type="entry name" value="NT_GlnE_GlnD_like"/>
    <property type="match status" value="2"/>
</dbReference>
<evidence type="ECO:0000313" key="10">
    <source>
        <dbReference type="Proteomes" id="UP000029046"/>
    </source>
</evidence>
<dbReference type="GO" id="GO:0008882">
    <property type="term" value="F:[glutamate-ammonia-ligase] adenylyltransferase activity"/>
    <property type="evidence" value="ECO:0007669"/>
    <property type="project" value="UniProtKB-EC"/>
</dbReference>
<feature type="domain" description="PII-uridylyltransferase/Glutamine-synthetase adenylyltransferase" evidence="8">
    <location>
        <begin position="890"/>
        <end position="1034"/>
    </location>
</feature>
<dbReference type="SUPFAM" id="SSF81301">
    <property type="entry name" value="Nucleotidyltransferase"/>
    <property type="match status" value="2"/>
</dbReference>
<dbReference type="Proteomes" id="UP000029046">
    <property type="component" value="Unassembled WGS sequence"/>
</dbReference>
<accession>A0A087AS21</accession>
<sequence length="1047" mass="117397">MYIGDMEARQDLTISVRELIHAGLQDLDQARGAFRQLADRGMTADQLTLTLRMLERTCDPDTALTNLVQIVGTQADRDGWLGDTLPDESSFARLMSVLGASDAMGKMMRARPDLVEAVAVDRCGSRDFDRARRREHILNAVGADPADATAPTATLDLAQATTGLRAAYYKQLATIMAEDMTAADPISEQPRISRMLADLADAALEGALAIARHEVAGSERCRFAIIGMGKLGAQELNYVSDVDLIYVVEPVDGADGMTLTRIGTKMATTLQRVCQAVVMGVTEPALWQIDGGLRPEGKDGPLVRRLDSHQTYYEQWAENWEFQALLKARPAAGDPELGQAYMDMTRPFVWKASQRDNFVNDCQQMRRRVEDLIPAPLKDREIKLGRGGLRDVEFTVQMLQLVHGRTDESLRTRSTLESLQALSDGGYVSRKQAVRLSWDYRFERVMEHRQQMWALKRTHLFPDLGAASVGGLERKREANVDEFSRNGELRRLARAFRMHPEELVAAFDETRREVRRLHLDIYYRPMLPISARLDDEEVRLSDSAMRDRFASIGFEDPDAAQRHVEALTYGVSRAAKINRIILPAALQWLGEGQNPDMGLLNWRKLEEHFGEESEYLGFLRDSPSAAQRLCHVLSNSRFLGDALNKSVESVTWLGDSHRLAPRTRESLDTQCRATLERNRNDMRDFANSVRALRRHEIERIGLAWMNGVIDDDASLGGMTDVYDAIIDAAVDWAIGNQLKAFDLSEPPAAIAVIAMGRYGGREVNFSSDADAMIIYRPSGEADEATANRFARKVADDLRAILQGPVSLEQRIELDLDLRPEGKNGPLVRSYASCKEYYGSWASTWEHQALLRARHAAGDRTLSEDFLKNLADPLRYPDCPVSQAQIAEIRKLKARMESERLPRGVRRERHLKLGKGGLSDVEWTVQLLQLEHAGEHEGLRVNSTLGALAELERLGLIDGGDAAQLRDTWRLCTAARNGNYLWNGRANQADILPDDMYSLGGIAVYLGYDAHRGQVFENDLLGAMRRCRDIMERLFYGLDDTADEVNTR</sequence>
<reference evidence="9 10" key="1">
    <citation type="submission" date="2014-03" db="EMBL/GenBank/DDBJ databases">
        <title>Genomics of Bifidobacteria.</title>
        <authorList>
            <person name="Ventura M."/>
            <person name="Milani C."/>
            <person name="Lugli G.A."/>
        </authorList>
    </citation>
    <scope>NUCLEOTIDE SEQUENCE [LARGE SCALE GENOMIC DNA]</scope>
    <source>
        <strain evidence="9 10">LMG 11586</strain>
    </source>
</reference>
<dbReference type="Pfam" id="PF03710">
    <property type="entry name" value="GlnE"/>
    <property type="match status" value="2"/>
</dbReference>
<gene>
    <name evidence="9" type="ORF">BIGA_0088</name>
</gene>
<protein>
    <submittedName>
        <fullName evidence="9">Glutamate-ammonia-ligase adenylyltransferase</fullName>
        <ecNumber evidence="9">2.7.7.42</ecNumber>
    </submittedName>
</protein>
<evidence type="ECO:0000256" key="3">
    <source>
        <dbReference type="ARBA" id="ARBA00022741"/>
    </source>
</evidence>
<evidence type="ECO:0000259" key="8">
    <source>
        <dbReference type="Pfam" id="PF08335"/>
    </source>
</evidence>
<evidence type="ECO:0000256" key="2">
    <source>
        <dbReference type="ARBA" id="ARBA00022695"/>
    </source>
</evidence>
<dbReference type="AlphaFoldDB" id="A0A087AS21"/>
<proteinExistence type="predicted"/>
<evidence type="ECO:0000256" key="4">
    <source>
        <dbReference type="ARBA" id="ARBA00022840"/>
    </source>
</evidence>
<dbReference type="GO" id="GO:0016874">
    <property type="term" value="F:ligase activity"/>
    <property type="evidence" value="ECO:0007669"/>
    <property type="project" value="UniProtKB-KW"/>
</dbReference>
<feature type="domain" description="Glutamate-ammonia ligase adenylyltransferase repeated" evidence="7">
    <location>
        <begin position="92"/>
        <end position="340"/>
    </location>
</feature>
<dbReference type="NCBIfam" id="NF010707">
    <property type="entry name" value="PRK14109.1"/>
    <property type="match status" value="1"/>
</dbReference>
<evidence type="ECO:0000259" key="7">
    <source>
        <dbReference type="Pfam" id="PF03710"/>
    </source>
</evidence>
<feature type="domain" description="Glutamate-ammonia ligase adenylyltransferase repeated" evidence="7">
    <location>
        <begin position="627"/>
        <end position="867"/>
    </location>
</feature>
<dbReference type="SUPFAM" id="SSF81593">
    <property type="entry name" value="Nucleotidyltransferase substrate binding subunit/domain"/>
    <property type="match status" value="2"/>
</dbReference>
<dbReference type="InterPro" id="IPR023057">
    <property type="entry name" value="GlnE"/>
</dbReference>
<keyword evidence="3" id="KW-0547">Nucleotide-binding</keyword>
<dbReference type="GO" id="GO:0005829">
    <property type="term" value="C:cytosol"/>
    <property type="evidence" value="ECO:0007669"/>
    <property type="project" value="TreeGrafter"/>
</dbReference>
<dbReference type="InterPro" id="IPR013546">
    <property type="entry name" value="PII_UdlTrfase/GS_AdlTrfase"/>
</dbReference>
<keyword evidence="1 9" id="KW-0808">Transferase</keyword>
<dbReference type="Gene3D" id="3.30.460.10">
    <property type="entry name" value="Beta Polymerase, domain 2"/>
    <property type="match status" value="2"/>
</dbReference>
<evidence type="ECO:0000256" key="6">
    <source>
        <dbReference type="ARBA" id="ARBA00023268"/>
    </source>
</evidence>
<evidence type="ECO:0000313" key="9">
    <source>
        <dbReference type="EMBL" id="KFI61571.1"/>
    </source>
</evidence>
<dbReference type="GO" id="GO:0000820">
    <property type="term" value="P:regulation of glutamine family amino acid metabolic process"/>
    <property type="evidence" value="ECO:0007669"/>
    <property type="project" value="TreeGrafter"/>
</dbReference>
<feature type="domain" description="PII-uridylyltransferase/Glutamine-synthetase adenylyltransferase" evidence="8">
    <location>
        <begin position="365"/>
        <end position="463"/>
    </location>
</feature>
<keyword evidence="2 9" id="KW-0548">Nucleotidyltransferase</keyword>
<dbReference type="Gene3D" id="1.20.120.330">
    <property type="entry name" value="Nucleotidyltransferases domain 2"/>
    <property type="match status" value="2"/>
</dbReference>
<comment type="caution">
    <text evidence="9">The sequence shown here is derived from an EMBL/GenBank/DDBJ whole genome shotgun (WGS) entry which is preliminary data.</text>
</comment>
<organism evidence="9 10">
    <name type="scientific">Bifidobacterium pullorum subsp. gallinarum</name>
    <dbReference type="NCBI Taxonomy" id="78344"/>
    <lineage>
        <taxon>Bacteria</taxon>
        <taxon>Bacillati</taxon>
        <taxon>Actinomycetota</taxon>
        <taxon>Actinomycetes</taxon>
        <taxon>Bifidobacteriales</taxon>
        <taxon>Bifidobacteriaceae</taxon>
        <taxon>Bifidobacterium</taxon>
    </lineage>
</organism>
<name>A0A087AS21_9BIFI</name>
<keyword evidence="5" id="KW-0460">Magnesium</keyword>
<dbReference type="PANTHER" id="PTHR30621">
    <property type="entry name" value="GLUTAMINE SYNTHETASE ADENYLYLTRANSFERASE"/>
    <property type="match status" value="1"/>
</dbReference>
<dbReference type="PANTHER" id="PTHR30621:SF0">
    <property type="entry name" value="BIFUNCTIONAL GLUTAMINE SYNTHETASE ADENYLYLTRANSFERASE_ADENYLYL-REMOVING ENZYME"/>
    <property type="match status" value="1"/>
</dbReference>
<keyword evidence="6" id="KW-0511">Multifunctional enzyme</keyword>
<keyword evidence="10" id="KW-1185">Reference proteome</keyword>
<dbReference type="EMBL" id="JGYX01000001">
    <property type="protein sequence ID" value="KFI61571.1"/>
    <property type="molecule type" value="Genomic_DNA"/>
</dbReference>
<dbReference type="EC" id="2.7.7.42" evidence="9"/>
<dbReference type="eggNOG" id="COG1391">
    <property type="taxonomic scope" value="Bacteria"/>
</dbReference>
<evidence type="ECO:0000256" key="1">
    <source>
        <dbReference type="ARBA" id="ARBA00022679"/>
    </source>
</evidence>